<dbReference type="EMBL" id="CP061799">
    <property type="protein sequence ID" value="QTA78018.1"/>
    <property type="molecule type" value="Genomic_DNA"/>
</dbReference>
<accession>A0A975B3B8</accession>
<name>A0A975B3B8_9BACT</name>
<dbReference type="Proteomes" id="UP000663720">
    <property type="component" value="Chromosome"/>
</dbReference>
<dbReference type="RefSeq" id="WP_207689926.1">
    <property type="nucleotide sequence ID" value="NZ_CP061799.1"/>
</dbReference>
<evidence type="ECO:0000313" key="2">
    <source>
        <dbReference type="EMBL" id="QTA78018.1"/>
    </source>
</evidence>
<organism evidence="2 3">
    <name type="scientific">Desulfonema limicola</name>
    <dbReference type="NCBI Taxonomy" id="45656"/>
    <lineage>
        <taxon>Bacteria</taxon>
        <taxon>Pseudomonadati</taxon>
        <taxon>Thermodesulfobacteriota</taxon>
        <taxon>Desulfobacteria</taxon>
        <taxon>Desulfobacterales</taxon>
        <taxon>Desulfococcaceae</taxon>
        <taxon>Desulfonema</taxon>
    </lineage>
</organism>
<evidence type="ECO:0008006" key="4">
    <source>
        <dbReference type="Google" id="ProtNLM"/>
    </source>
</evidence>
<evidence type="ECO:0000313" key="3">
    <source>
        <dbReference type="Proteomes" id="UP000663720"/>
    </source>
</evidence>
<protein>
    <recommendedName>
        <fullName evidence="4">Conjugal transfer protein TraB</fullName>
    </recommendedName>
</protein>
<keyword evidence="3" id="KW-1185">Reference proteome</keyword>
<reference evidence="2" key="1">
    <citation type="journal article" date="2021" name="Microb. Physiol.">
        <title>Proteogenomic Insights into the Physiology of Marine, Sulfate-Reducing, Filamentous Desulfonema limicola and Desulfonema magnum.</title>
        <authorList>
            <person name="Schnaars V."/>
            <person name="Wohlbrand L."/>
            <person name="Scheve S."/>
            <person name="Hinrichs C."/>
            <person name="Reinhardt R."/>
            <person name="Rabus R."/>
        </authorList>
    </citation>
    <scope>NUCLEOTIDE SEQUENCE</scope>
    <source>
        <strain evidence="2">5ac10</strain>
    </source>
</reference>
<proteinExistence type="predicted"/>
<dbReference type="KEGG" id="dli:dnl_02260"/>
<gene>
    <name evidence="2" type="ORF">dnl_02260</name>
</gene>
<feature type="region of interest" description="Disordered" evidence="1">
    <location>
        <begin position="47"/>
        <end position="67"/>
    </location>
</feature>
<dbReference type="AlphaFoldDB" id="A0A975B3B8"/>
<sequence>MASSIDEQILRASKEIVVKFIESGRLSPTTFPETFKTIYNAVEETVKGESSAAQENNPQKNEADSCT</sequence>
<evidence type="ECO:0000256" key="1">
    <source>
        <dbReference type="SAM" id="MobiDB-lite"/>
    </source>
</evidence>
<feature type="compositionally biased region" description="Polar residues" evidence="1">
    <location>
        <begin position="51"/>
        <end position="67"/>
    </location>
</feature>